<dbReference type="STRING" id="660517.SAMN04487946_11742"/>
<name>A0A1H3K796_9EURY</name>
<keyword evidence="1 4" id="KW-0489">Methyltransferase</keyword>
<feature type="domain" description="Methyltransferase" evidence="3">
    <location>
        <begin position="40"/>
        <end position="132"/>
    </location>
</feature>
<gene>
    <name evidence="4" type="ORF">SAMN04487946_11742</name>
</gene>
<dbReference type="GO" id="GO:0008168">
    <property type="term" value="F:methyltransferase activity"/>
    <property type="evidence" value="ECO:0007669"/>
    <property type="project" value="UniProtKB-KW"/>
</dbReference>
<dbReference type="OrthoDB" id="11691at2157"/>
<dbReference type="InterPro" id="IPR029063">
    <property type="entry name" value="SAM-dependent_MTases_sf"/>
</dbReference>
<dbReference type="SUPFAM" id="SSF53335">
    <property type="entry name" value="S-adenosyl-L-methionine-dependent methyltransferases"/>
    <property type="match status" value="1"/>
</dbReference>
<evidence type="ECO:0000313" key="5">
    <source>
        <dbReference type="Proteomes" id="UP000199170"/>
    </source>
</evidence>
<organism evidence="4 5">
    <name type="scientific">Halobellus clavatus</name>
    <dbReference type="NCBI Taxonomy" id="660517"/>
    <lineage>
        <taxon>Archaea</taxon>
        <taxon>Methanobacteriati</taxon>
        <taxon>Methanobacteriota</taxon>
        <taxon>Stenosarchaea group</taxon>
        <taxon>Halobacteria</taxon>
        <taxon>Halobacteriales</taxon>
        <taxon>Haloferacaceae</taxon>
        <taxon>Halobellus</taxon>
    </lineage>
</organism>
<dbReference type="PANTHER" id="PTHR43861:SF1">
    <property type="entry name" value="TRANS-ACONITATE 2-METHYLTRANSFERASE"/>
    <property type="match status" value="1"/>
</dbReference>
<dbReference type="RefSeq" id="WP_089769426.1">
    <property type="nucleotide sequence ID" value="NZ_FNPB01000017.1"/>
</dbReference>
<evidence type="ECO:0000313" key="4">
    <source>
        <dbReference type="EMBL" id="SDY47354.1"/>
    </source>
</evidence>
<keyword evidence="5" id="KW-1185">Reference proteome</keyword>
<dbReference type="GO" id="GO:0032259">
    <property type="term" value="P:methylation"/>
    <property type="evidence" value="ECO:0007669"/>
    <property type="project" value="UniProtKB-KW"/>
</dbReference>
<proteinExistence type="predicted"/>
<dbReference type="CDD" id="cd02440">
    <property type="entry name" value="AdoMet_MTases"/>
    <property type="match status" value="1"/>
</dbReference>
<evidence type="ECO:0000256" key="1">
    <source>
        <dbReference type="ARBA" id="ARBA00022603"/>
    </source>
</evidence>
<dbReference type="AlphaFoldDB" id="A0A1H3K796"/>
<reference evidence="5" key="1">
    <citation type="submission" date="2016-10" db="EMBL/GenBank/DDBJ databases">
        <authorList>
            <person name="Varghese N."/>
            <person name="Submissions S."/>
        </authorList>
    </citation>
    <scope>NUCLEOTIDE SEQUENCE [LARGE SCALE GENOMIC DNA]</scope>
    <source>
        <strain evidence="5">CGMCC 1.10118</strain>
    </source>
</reference>
<dbReference type="InterPro" id="IPR041698">
    <property type="entry name" value="Methyltransf_25"/>
</dbReference>
<dbReference type="Pfam" id="PF13649">
    <property type="entry name" value="Methyltransf_25"/>
    <property type="match status" value="1"/>
</dbReference>
<keyword evidence="2 4" id="KW-0808">Transferase</keyword>
<evidence type="ECO:0000259" key="3">
    <source>
        <dbReference type="Pfam" id="PF13649"/>
    </source>
</evidence>
<protein>
    <submittedName>
        <fullName evidence="4">Trans-aconitate methyltransferase</fullName>
    </submittedName>
</protein>
<evidence type="ECO:0000256" key="2">
    <source>
        <dbReference type="ARBA" id="ARBA00022679"/>
    </source>
</evidence>
<sequence length="261" mass="28417">MTDETANDWDSAAYDGSHSFVYEYGSDVIGLLDPDPGERVLDLGCGTGHLTARIADAGADVVGLDRSAEMIETARAAHPGIQFVRADARKFDLATLGADEPFDAVFSNAALHWIDEQDAVLDGVTDVLRSGGRFVAELGGSGNVDAIVTAVRAELDARGYDPPSEPWYFPTVGEHASTLEAHRFEVRYARLFDRPTELDDGADGMAAWLGMFGDRLLGSVPEAERDAVVAAVEDRLRDELYDDGTWTADYRRLRFVAVRTE</sequence>
<dbReference type="EMBL" id="FNPB01000017">
    <property type="protein sequence ID" value="SDY47354.1"/>
    <property type="molecule type" value="Genomic_DNA"/>
</dbReference>
<dbReference type="Gene3D" id="3.40.50.150">
    <property type="entry name" value="Vaccinia Virus protein VP39"/>
    <property type="match status" value="1"/>
</dbReference>
<accession>A0A1H3K796</accession>
<dbReference type="PANTHER" id="PTHR43861">
    <property type="entry name" value="TRANS-ACONITATE 2-METHYLTRANSFERASE-RELATED"/>
    <property type="match status" value="1"/>
</dbReference>
<dbReference type="Proteomes" id="UP000199170">
    <property type="component" value="Unassembled WGS sequence"/>
</dbReference>